<dbReference type="Proteomes" id="UP000256845">
    <property type="component" value="Unassembled WGS sequence"/>
</dbReference>
<keyword evidence="4" id="KW-0969">Cilium</keyword>
<dbReference type="InterPro" id="IPR025501">
    <property type="entry name" value="MinD_FleN"/>
</dbReference>
<evidence type="ECO:0000313" key="5">
    <source>
        <dbReference type="Proteomes" id="UP000256845"/>
    </source>
</evidence>
<name>A0A3D9HSD6_9PROT</name>
<evidence type="ECO:0000256" key="2">
    <source>
        <dbReference type="ARBA" id="ARBA00022840"/>
    </source>
</evidence>
<protein>
    <submittedName>
        <fullName evidence="4">Flagellar biosynthesis protein FlhG</fullName>
    </submittedName>
</protein>
<comment type="caution">
    <text evidence="4">The sequence shown here is derived from an EMBL/GenBank/DDBJ whole genome shotgun (WGS) entry which is preliminary data.</text>
</comment>
<sequence>MAEQEPKTGANNLIAVASGKGGVGKTWFSITLAQALARRGRKVLLFDGDLGLANVDIQLGLMPESDLGSVLAGTISLEKAVYKLDGPGSEADKGGFDIIAGRSGTGSLARLPAPRLSKLIQDLEILSQKYDHVIIDLAAGVDHTVLELAGLADRCLLVITDEPTSLTDAYAFVKVTRAERPEAFLEVVVNAAENREGGKKTYKTLAKACGNFLGFEPGLSGVIRRDNRVREAIRKQVPLLTRSPQAEAAEDVEEIARGIG</sequence>
<proteinExistence type="predicted"/>
<keyword evidence="4" id="KW-0282">Flagellum</keyword>
<dbReference type="Pfam" id="PF01656">
    <property type="entry name" value="CbiA"/>
    <property type="match status" value="1"/>
</dbReference>
<dbReference type="InterPro" id="IPR002586">
    <property type="entry name" value="CobQ/CobB/MinD/ParA_Nub-bd_dom"/>
</dbReference>
<keyword evidence="1" id="KW-0547">Nucleotide-binding</keyword>
<dbReference type="InterPro" id="IPR027417">
    <property type="entry name" value="P-loop_NTPase"/>
</dbReference>
<keyword evidence="4" id="KW-0966">Cell projection</keyword>
<feature type="domain" description="CobQ/CobB/MinD/ParA nucleotide binding" evidence="3">
    <location>
        <begin position="14"/>
        <end position="238"/>
    </location>
</feature>
<gene>
    <name evidence="4" type="ORF">DFP90_102439</name>
</gene>
<dbReference type="InterPro" id="IPR033875">
    <property type="entry name" value="FlhG"/>
</dbReference>
<dbReference type="SUPFAM" id="SSF52540">
    <property type="entry name" value="P-loop containing nucleoside triphosphate hydrolases"/>
    <property type="match status" value="1"/>
</dbReference>
<reference evidence="4 5" key="1">
    <citation type="submission" date="2018-07" db="EMBL/GenBank/DDBJ databases">
        <title>Genomic Encyclopedia of Type Strains, Phase III (KMG-III): the genomes of soil and plant-associated and newly described type strains.</title>
        <authorList>
            <person name="Whitman W."/>
        </authorList>
    </citation>
    <scope>NUCLEOTIDE SEQUENCE [LARGE SCALE GENOMIC DNA]</scope>
    <source>
        <strain evidence="4 5">CECT 8488</strain>
    </source>
</reference>
<evidence type="ECO:0000313" key="4">
    <source>
        <dbReference type="EMBL" id="RED52418.1"/>
    </source>
</evidence>
<dbReference type="GO" id="GO:0016887">
    <property type="term" value="F:ATP hydrolysis activity"/>
    <property type="evidence" value="ECO:0007669"/>
    <property type="project" value="TreeGrafter"/>
</dbReference>
<dbReference type="PIRSF" id="PIRSF003092">
    <property type="entry name" value="MinD"/>
    <property type="match status" value="1"/>
</dbReference>
<accession>A0A3D9HSD6</accession>
<dbReference type="AlphaFoldDB" id="A0A3D9HSD6"/>
<dbReference type="CDD" id="cd02038">
    <property type="entry name" value="FlhG-like"/>
    <property type="match status" value="1"/>
</dbReference>
<dbReference type="PANTHER" id="PTHR43384:SF4">
    <property type="entry name" value="CELLULOSE BIOSYNTHESIS PROTEIN BCSQ-RELATED"/>
    <property type="match status" value="1"/>
</dbReference>
<dbReference type="GO" id="GO:0005829">
    <property type="term" value="C:cytosol"/>
    <property type="evidence" value="ECO:0007669"/>
    <property type="project" value="TreeGrafter"/>
</dbReference>
<dbReference type="OrthoDB" id="9816297at2"/>
<keyword evidence="2" id="KW-0067">ATP-binding</keyword>
<dbReference type="PANTHER" id="PTHR43384">
    <property type="entry name" value="SEPTUM SITE-DETERMINING PROTEIN MIND HOMOLOG, CHLOROPLASTIC-RELATED"/>
    <property type="match status" value="1"/>
</dbReference>
<organism evidence="4 5">
    <name type="scientific">Aestuariispira insulae</name>
    <dbReference type="NCBI Taxonomy" id="1461337"/>
    <lineage>
        <taxon>Bacteria</taxon>
        <taxon>Pseudomonadati</taxon>
        <taxon>Pseudomonadota</taxon>
        <taxon>Alphaproteobacteria</taxon>
        <taxon>Rhodospirillales</taxon>
        <taxon>Kiloniellaceae</taxon>
        <taxon>Aestuariispira</taxon>
    </lineage>
</organism>
<dbReference type="Gene3D" id="3.40.50.300">
    <property type="entry name" value="P-loop containing nucleotide triphosphate hydrolases"/>
    <property type="match status" value="1"/>
</dbReference>
<dbReference type="GO" id="GO:0051782">
    <property type="term" value="P:negative regulation of cell division"/>
    <property type="evidence" value="ECO:0007669"/>
    <property type="project" value="TreeGrafter"/>
</dbReference>
<evidence type="ECO:0000259" key="3">
    <source>
        <dbReference type="Pfam" id="PF01656"/>
    </source>
</evidence>
<evidence type="ECO:0000256" key="1">
    <source>
        <dbReference type="ARBA" id="ARBA00022741"/>
    </source>
</evidence>
<dbReference type="EMBL" id="QRDW01000002">
    <property type="protein sequence ID" value="RED52418.1"/>
    <property type="molecule type" value="Genomic_DNA"/>
</dbReference>
<dbReference type="InterPro" id="IPR050625">
    <property type="entry name" value="ParA/MinD_ATPase"/>
</dbReference>
<dbReference type="RefSeq" id="WP_115935953.1">
    <property type="nucleotide sequence ID" value="NZ_QRDW01000002.1"/>
</dbReference>
<keyword evidence="5" id="KW-1185">Reference proteome</keyword>
<dbReference type="GO" id="GO:0005524">
    <property type="term" value="F:ATP binding"/>
    <property type="evidence" value="ECO:0007669"/>
    <property type="project" value="UniProtKB-KW"/>
</dbReference>
<dbReference type="GO" id="GO:0009898">
    <property type="term" value="C:cytoplasmic side of plasma membrane"/>
    <property type="evidence" value="ECO:0007669"/>
    <property type="project" value="TreeGrafter"/>
</dbReference>